<dbReference type="InterPro" id="IPR029033">
    <property type="entry name" value="His_PPase_superfam"/>
</dbReference>
<organism evidence="9 10">
    <name type="scientific">Trichonephila inaurata madagascariensis</name>
    <dbReference type="NCBI Taxonomy" id="2747483"/>
    <lineage>
        <taxon>Eukaryota</taxon>
        <taxon>Metazoa</taxon>
        <taxon>Ecdysozoa</taxon>
        <taxon>Arthropoda</taxon>
        <taxon>Chelicerata</taxon>
        <taxon>Arachnida</taxon>
        <taxon>Araneae</taxon>
        <taxon>Araneomorphae</taxon>
        <taxon>Entelegynae</taxon>
        <taxon>Araneoidea</taxon>
        <taxon>Nephilidae</taxon>
        <taxon>Trichonephila</taxon>
        <taxon>Trichonephila inaurata</taxon>
    </lineage>
</organism>
<keyword evidence="7" id="KW-0325">Glycoprotein</keyword>
<dbReference type="AlphaFoldDB" id="A0A8X6XPQ3"/>
<protein>
    <recommendedName>
        <fullName evidence="3">acid phosphatase</fullName>
        <ecNumber evidence="3">3.1.3.2</ecNumber>
    </recommendedName>
</protein>
<keyword evidence="8" id="KW-1133">Transmembrane helix</keyword>
<evidence type="ECO:0000256" key="8">
    <source>
        <dbReference type="SAM" id="Phobius"/>
    </source>
</evidence>
<dbReference type="CDD" id="cd07061">
    <property type="entry name" value="HP_HAP_like"/>
    <property type="match status" value="1"/>
</dbReference>
<keyword evidence="8" id="KW-0472">Membrane</keyword>
<dbReference type="SUPFAM" id="SSF53254">
    <property type="entry name" value="Phosphoglycerate mutase-like"/>
    <property type="match status" value="1"/>
</dbReference>
<dbReference type="InterPro" id="IPR050645">
    <property type="entry name" value="Histidine_acid_phosphatase"/>
</dbReference>
<keyword evidence="5" id="KW-0378">Hydrolase</keyword>
<evidence type="ECO:0000256" key="4">
    <source>
        <dbReference type="ARBA" id="ARBA00022729"/>
    </source>
</evidence>
<accession>A0A8X6XPQ3</accession>
<evidence type="ECO:0000256" key="3">
    <source>
        <dbReference type="ARBA" id="ARBA00012646"/>
    </source>
</evidence>
<dbReference type="Proteomes" id="UP000886998">
    <property type="component" value="Unassembled WGS sequence"/>
</dbReference>
<dbReference type="PANTHER" id="PTHR11567">
    <property type="entry name" value="ACID PHOSPHATASE-RELATED"/>
    <property type="match status" value="1"/>
</dbReference>
<evidence type="ECO:0000256" key="2">
    <source>
        <dbReference type="ARBA" id="ARBA00005375"/>
    </source>
</evidence>
<sequence length="361" mass="42025">MALLGKKQHYALGKFFRSMYENFTTSNPLEVNVISSDVDRCLKSAETNLASFYAPTPQWSFDTQFKWQPISVHYVPKMEDRYLEVESYCPRATEEQENVLKSAEGQRIIQEHEFMFKNLTFYSGNPIDNWTAANYLHDVISIEKKYNLTVPTWVEPFWDELTYVSNMSFYWSFNSPLLHRLRAGPLLQRIINKMNDKINGDTPDLKFQIYSAHDTNIAVVLDALNLFDMNAPPYCSALLFELHEMSNGEKTLRLLYQNSSKPEEKIDKPHVLILEGCTEYCPLEYFINYTSPLMPVDWDAECQLDKSFVDKIKERKVTIGWFFILAAVVTVTVSIYALWRMCYRRQDKSGISAVKYSSLDP</sequence>
<dbReference type="GO" id="GO:0003993">
    <property type="term" value="F:acid phosphatase activity"/>
    <property type="evidence" value="ECO:0007669"/>
    <property type="project" value="UniProtKB-EC"/>
</dbReference>
<dbReference type="EMBL" id="BMAV01011795">
    <property type="protein sequence ID" value="GFY57892.1"/>
    <property type="molecule type" value="Genomic_DNA"/>
</dbReference>
<evidence type="ECO:0000256" key="6">
    <source>
        <dbReference type="ARBA" id="ARBA00023157"/>
    </source>
</evidence>
<evidence type="ECO:0000256" key="1">
    <source>
        <dbReference type="ARBA" id="ARBA00000032"/>
    </source>
</evidence>
<evidence type="ECO:0000256" key="7">
    <source>
        <dbReference type="ARBA" id="ARBA00023180"/>
    </source>
</evidence>
<feature type="transmembrane region" description="Helical" evidence="8">
    <location>
        <begin position="319"/>
        <end position="339"/>
    </location>
</feature>
<reference evidence="9" key="1">
    <citation type="submission" date="2020-08" db="EMBL/GenBank/DDBJ databases">
        <title>Multicomponent nature underlies the extraordinary mechanical properties of spider dragline silk.</title>
        <authorList>
            <person name="Kono N."/>
            <person name="Nakamura H."/>
            <person name="Mori M."/>
            <person name="Yoshida Y."/>
            <person name="Ohtoshi R."/>
            <person name="Malay A.D."/>
            <person name="Moran D.A.P."/>
            <person name="Tomita M."/>
            <person name="Numata K."/>
            <person name="Arakawa K."/>
        </authorList>
    </citation>
    <scope>NUCLEOTIDE SEQUENCE</scope>
</reference>
<dbReference type="PROSITE" id="PS00778">
    <property type="entry name" value="HIS_ACID_PHOSPHAT_2"/>
    <property type="match status" value="1"/>
</dbReference>
<name>A0A8X6XPQ3_9ARAC</name>
<keyword evidence="6" id="KW-1015">Disulfide bond</keyword>
<dbReference type="Gene3D" id="3.40.50.1240">
    <property type="entry name" value="Phosphoglycerate mutase-like"/>
    <property type="match status" value="1"/>
</dbReference>
<dbReference type="InterPro" id="IPR033379">
    <property type="entry name" value="Acid_Pase_AS"/>
</dbReference>
<dbReference type="OrthoDB" id="6413031at2759"/>
<dbReference type="InterPro" id="IPR000560">
    <property type="entry name" value="His_Pase_clade-2"/>
</dbReference>
<gene>
    <name evidence="9" type="primary">Acp2</name>
    <name evidence="9" type="ORF">TNIN_170641</name>
</gene>
<comment type="caution">
    <text evidence="9">The sequence shown here is derived from an EMBL/GenBank/DDBJ whole genome shotgun (WGS) entry which is preliminary data.</text>
</comment>
<evidence type="ECO:0000256" key="5">
    <source>
        <dbReference type="ARBA" id="ARBA00022801"/>
    </source>
</evidence>
<dbReference type="EC" id="3.1.3.2" evidence="3"/>
<comment type="catalytic activity">
    <reaction evidence="1">
        <text>a phosphate monoester + H2O = an alcohol + phosphate</text>
        <dbReference type="Rhea" id="RHEA:15017"/>
        <dbReference type="ChEBI" id="CHEBI:15377"/>
        <dbReference type="ChEBI" id="CHEBI:30879"/>
        <dbReference type="ChEBI" id="CHEBI:43474"/>
        <dbReference type="ChEBI" id="CHEBI:67140"/>
        <dbReference type="EC" id="3.1.3.2"/>
    </reaction>
</comment>
<comment type="similarity">
    <text evidence="2">Belongs to the histidine acid phosphatase family.</text>
</comment>
<evidence type="ECO:0000313" key="10">
    <source>
        <dbReference type="Proteomes" id="UP000886998"/>
    </source>
</evidence>
<dbReference type="PANTHER" id="PTHR11567:SF211">
    <property type="entry name" value="PROSTATIC ACID PHOSPHATASE"/>
    <property type="match status" value="1"/>
</dbReference>
<evidence type="ECO:0000313" key="9">
    <source>
        <dbReference type="EMBL" id="GFY57892.1"/>
    </source>
</evidence>
<keyword evidence="8" id="KW-0812">Transmembrane</keyword>
<proteinExistence type="inferred from homology"/>
<keyword evidence="4" id="KW-0732">Signal</keyword>
<keyword evidence="10" id="KW-1185">Reference proteome</keyword>
<dbReference type="Pfam" id="PF00328">
    <property type="entry name" value="His_Phos_2"/>
    <property type="match status" value="1"/>
</dbReference>